<keyword evidence="1 3" id="KW-0808">Transferase</keyword>
<gene>
    <name evidence="3" type="ORF">AM571_PC01910</name>
</gene>
<protein>
    <submittedName>
        <fullName evidence="3">Acyl-CoA transferase/carnitine dehydratase protein</fullName>
    </submittedName>
</protein>
<sequence length="381" mass="40930">MQFPLEGVRVVELARILAGPWAGQTLADLGATVIKVESPEGDDTRRWGPPFIEDGEDVAAAYFHSCNRGKLGITADFKSAEDVERVRALIANADVVIENFKVGGLKKFGLDYESLKAINPTLIYCSITGFGQTGPYAGRAGYDFIVQGMAGIMDLTGEPDGEPQKIGVAFGDIFTGLYSVIAIQAALILRNSTGEGQHIDMALLDSTVAVLANQAMNFLASGKAPTRLGNAHPNIAPYQVFPVSDGNIIIACGNDSQFARICDVLRLFAVAADARFKTNADRVRHREELTSVMEAQTKLFKRTDLLADLARVGVPAGPINTVEDVFADPQVAHRKMAVDNEGIPGIRTPIIFSGAALNSHHKSPRLGEHNGKVRSDWSLAD</sequence>
<dbReference type="PANTHER" id="PTHR48207:SF3">
    <property type="entry name" value="SUCCINATE--HYDROXYMETHYLGLUTARATE COA-TRANSFERASE"/>
    <property type="match status" value="1"/>
</dbReference>
<proteinExistence type="predicted"/>
<dbReference type="Gene3D" id="3.40.50.10540">
    <property type="entry name" value="Crotonobetainyl-coa:carnitine coa-transferase, domain 1"/>
    <property type="match status" value="1"/>
</dbReference>
<dbReference type="RefSeq" id="WP_074065333.1">
    <property type="nucleotide sequence ID" value="NZ_CP017244.1"/>
</dbReference>
<dbReference type="Proteomes" id="UP000185109">
    <property type="component" value="Plasmid pRsp8C3c"/>
</dbReference>
<evidence type="ECO:0000256" key="1">
    <source>
        <dbReference type="ARBA" id="ARBA00022679"/>
    </source>
</evidence>
<dbReference type="InterPro" id="IPR023606">
    <property type="entry name" value="CoA-Trfase_III_dom_1_sf"/>
</dbReference>
<dbReference type="InterPro" id="IPR050483">
    <property type="entry name" value="CoA-transferase_III_domain"/>
</dbReference>
<dbReference type="AlphaFoldDB" id="A0A1L5PHX7"/>
<dbReference type="PANTHER" id="PTHR48207">
    <property type="entry name" value="SUCCINATE--HYDROXYMETHYLGLUTARATE COA-TRANSFERASE"/>
    <property type="match status" value="1"/>
</dbReference>
<reference evidence="3 4" key="1">
    <citation type="submission" date="2016-09" db="EMBL/GenBank/DDBJ databases">
        <title>The complete genome sequences of Rhizobium gallicum, symbiovars gallicum and phaseoli, symbionts associated to common bean (Phaseolus vulgaris).</title>
        <authorList>
            <person name="Bustos P."/>
            <person name="Santamaria R.I."/>
            <person name="Perez-Carrascal O.M."/>
            <person name="Juarez S."/>
            <person name="Lozano L."/>
            <person name="Martinez-Flores I."/>
            <person name="Martinez-Romero E."/>
            <person name="Cevallos M."/>
            <person name="Romero D."/>
            <person name="Davila G."/>
            <person name="Gonzalez V."/>
        </authorList>
    </citation>
    <scope>NUCLEOTIDE SEQUENCE [LARGE SCALE GENOMIC DNA]</scope>
    <source>
        <strain evidence="3 4">8C-3</strain>
        <plasmid evidence="4">Plasmid prsp8c3c</plasmid>
    </source>
</reference>
<dbReference type="Pfam" id="PF02515">
    <property type="entry name" value="CoA_transf_3"/>
    <property type="match status" value="1"/>
</dbReference>
<dbReference type="SUPFAM" id="SSF89796">
    <property type="entry name" value="CoA-transferase family III (CaiB/BaiF)"/>
    <property type="match status" value="1"/>
</dbReference>
<dbReference type="Gene3D" id="3.30.1540.10">
    <property type="entry name" value="formyl-coa transferase, domain 3"/>
    <property type="match status" value="1"/>
</dbReference>
<geneLocation type="plasmid" evidence="4">
    <name>prsp8c3c</name>
</geneLocation>
<accession>A0A1L5PHX7</accession>
<dbReference type="InterPro" id="IPR044855">
    <property type="entry name" value="CoA-Trfase_III_dom3_sf"/>
</dbReference>
<feature type="compositionally biased region" description="Basic and acidic residues" evidence="2">
    <location>
        <begin position="365"/>
        <end position="375"/>
    </location>
</feature>
<evidence type="ECO:0000256" key="2">
    <source>
        <dbReference type="SAM" id="MobiDB-lite"/>
    </source>
</evidence>
<name>A0A1L5PHX7_RHIET</name>
<dbReference type="GO" id="GO:0008410">
    <property type="term" value="F:CoA-transferase activity"/>
    <property type="evidence" value="ECO:0007669"/>
    <property type="project" value="TreeGrafter"/>
</dbReference>
<keyword evidence="3" id="KW-0614">Plasmid</keyword>
<evidence type="ECO:0000313" key="4">
    <source>
        <dbReference type="Proteomes" id="UP000185109"/>
    </source>
</evidence>
<evidence type="ECO:0000313" key="3">
    <source>
        <dbReference type="EMBL" id="APO79640.1"/>
    </source>
</evidence>
<dbReference type="InterPro" id="IPR003673">
    <property type="entry name" value="CoA-Trfase_fam_III"/>
</dbReference>
<dbReference type="EMBL" id="CP017244">
    <property type="protein sequence ID" value="APO79640.1"/>
    <property type="molecule type" value="Genomic_DNA"/>
</dbReference>
<organism evidence="3 4">
    <name type="scientific">Rhizobium etli 8C-3</name>
    <dbReference type="NCBI Taxonomy" id="538025"/>
    <lineage>
        <taxon>Bacteria</taxon>
        <taxon>Pseudomonadati</taxon>
        <taxon>Pseudomonadota</taxon>
        <taxon>Alphaproteobacteria</taxon>
        <taxon>Hyphomicrobiales</taxon>
        <taxon>Rhizobiaceae</taxon>
        <taxon>Rhizobium/Agrobacterium group</taxon>
        <taxon>Rhizobium</taxon>
    </lineage>
</organism>
<feature type="region of interest" description="Disordered" evidence="2">
    <location>
        <begin position="361"/>
        <end position="381"/>
    </location>
</feature>